<dbReference type="PROSITE" id="PS51670">
    <property type="entry name" value="SHKT"/>
    <property type="match status" value="2"/>
</dbReference>
<dbReference type="PROSITE" id="PS51471">
    <property type="entry name" value="FE2OG_OXY"/>
    <property type="match status" value="1"/>
</dbReference>
<dbReference type="InterPro" id="IPR045054">
    <property type="entry name" value="P4HA-like"/>
</dbReference>
<keyword evidence="7" id="KW-1133">Transmembrane helix</keyword>
<evidence type="ECO:0000256" key="1">
    <source>
        <dbReference type="ARBA" id="ARBA00001961"/>
    </source>
</evidence>
<dbReference type="EMBL" id="JBGBPQ010000028">
    <property type="protein sequence ID" value="KAL1496804.1"/>
    <property type="molecule type" value="Genomic_DNA"/>
</dbReference>
<keyword evidence="5" id="KW-0479">Metal-binding</keyword>
<dbReference type="Pfam" id="PF01549">
    <property type="entry name" value="ShK"/>
    <property type="match status" value="3"/>
</dbReference>
<reference evidence="14 15" key="1">
    <citation type="journal article" date="2024" name="Science">
        <title>Giant polyketide synthase enzymes in the biosynthesis of giant marine polyether toxins.</title>
        <authorList>
            <person name="Fallon T.R."/>
            <person name="Shende V.V."/>
            <person name="Wierzbicki I.H."/>
            <person name="Pendleton A.L."/>
            <person name="Watervoot N.F."/>
            <person name="Auber R.P."/>
            <person name="Gonzalez D.J."/>
            <person name="Wisecaver J.H."/>
            <person name="Moore B.S."/>
        </authorList>
    </citation>
    <scope>NUCLEOTIDE SEQUENCE [LARGE SCALE GENOMIC DNA]</scope>
    <source>
        <strain evidence="14 15">12B1</strain>
    </source>
</reference>
<evidence type="ECO:0008006" key="16">
    <source>
        <dbReference type="Google" id="ProtNLM"/>
    </source>
</evidence>
<dbReference type="AlphaFoldDB" id="A0AB34IGN6"/>
<comment type="caution">
    <text evidence="14">The sequence shown here is derived from an EMBL/GenBank/DDBJ whole genome shotgun (WGS) entry which is preliminary data.</text>
</comment>
<evidence type="ECO:0000259" key="12">
    <source>
        <dbReference type="PROSITE" id="PS51471"/>
    </source>
</evidence>
<dbReference type="GO" id="GO:0005506">
    <property type="term" value="F:iron ion binding"/>
    <property type="evidence" value="ECO:0007669"/>
    <property type="project" value="InterPro"/>
</dbReference>
<keyword evidence="15" id="KW-1185">Reference proteome</keyword>
<evidence type="ECO:0000256" key="6">
    <source>
        <dbReference type="ARBA" id="ARBA00022964"/>
    </source>
</evidence>
<dbReference type="PANTHER" id="PTHR10869">
    <property type="entry name" value="PROLYL 4-HYDROXYLASE ALPHA SUBUNIT"/>
    <property type="match status" value="1"/>
</dbReference>
<feature type="domain" description="ShKT" evidence="13">
    <location>
        <begin position="86"/>
        <end position="121"/>
    </location>
</feature>
<evidence type="ECO:0000259" key="13">
    <source>
        <dbReference type="PROSITE" id="PS51670"/>
    </source>
</evidence>
<evidence type="ECO:0000256" key="2">
    <source>
        <dbReference type="ARBA" id="ARBA00004167"/>
    </source>
</evidence>
<evidence type="ECO:0000256" key="3">
    <source>
        <dbReference type="ARBA" id="ARBA00004308"/>
    </source>
</evidence>
<evidence type="ECO:0000256" key="10">
    <source>
        <dbReference type="ARBA" id="ARBA00023136"/>
    </source>
</evidence>
<keyword evidence="4" id="KW-0812">Transmembrane</keyword>
<evidence type="ECO:0000256" key="8">
    <source>
        <dbReference type="ARBA" id="ARBA00023002"/>
    </source>
</evidence>
<evidence type="ECO:0000256" key="9">
    <source>
        <dbReference type="ARBA" id="ARBA00023004"/>
    </source>
</evidence>
<dbReference type="Gene3D" id="2.60.120.620">
    <property type="entry name" value="q2cbj1_9rhob like domain"/>
    <property type="match status" value="1"/>
</dbReference>
<dbReference type="Pfam" id="PF13640">
    <property type="entry name" value="2OG-FeII_Oxy_3"/>
    <property type="match status" value="1"/>
</dbReference>
<keyword evidence="9" id="KW-0408">Iron</keyword>
<keyword evidence="11" id="KW-0732">Signal</keyword>
<comment type="subcellular location">
    <subcellularLocation>
        <location evidence="3">Endomembrane system</location>
    </subcellularLocation>
    <subcellularLocation>
        <location evidence="2">Membrane</location>
        <topology evidence="2">Single-pass membrane protein</topology>
    </subcellularLocation>
</comment>
<evidence type="ECO:0000256" key="11">
    <source>
        <dbReference type="SAM" id="SignalP"/>
    </source>
</evidence>
<protein>
    <recommendedName>
        <fullName evidence="16">Fe2OG dioxygenase domain-containing protein</fullName>
    </recommendedName>
</protein>
<comment type="cofactor">
    <cofactor evidence="1">
        <name>L-ascorbate</name>
        <dbReference type="ChEBI" id="CHEBI:38290"/>
    </cofactor>
</comment>
<dbReference type="InterPro" id="IPR044862">
    <property type="entry name" value="Pro_4_hyd_alph_FE2OG_OXY"/>
</dbReference>
<keyword evidence="6" id="KW-0223">Dioxygenase</keyword>
<keyword evidence="10" id="KW-0472">Membrane</keyword>
<dbReference type="GO" id="GO:0005783">
    <property type="term" value="C:endoplasmic reticulum"/>
    <property type="evidence" value="ECO:0007669"/>
    <property type="project" value="TreeGrafter"/>
</dbReference>
<evidence type="ECO:0000256" key="4">
    <source>
        <dbReference type="ARBA" id="ARBA00022692"/>
    </source>
</evidence>
<proteinExistence type="predicted"/>
<accession>A0AB34IGN6</accession>
<gene>
    <name evidence="14" type="ORF">AB1Y20_014390</name>
</gene>
<dbReference type="SMART" id="SM00254">
    <property type="entry name" value="ShKT"/>
    <property type="match status" value="3"/>
</dbReference>
<dbReference type="PANTHER" id="PTHR10869:SF235">
    <property type="entry name" value="PROCOLLAGEN-PROLINE 4-DIOXYGENASE"/>
    <property type="match status" value="1"/>
</dbReference>
<sequence>MWLPLLLAASLPLSHSSPPRRLLFGRLSNRSDADDACLDAQPECAAWATAGECAANAAFMHLHCRRSCAVCRAATPPSSLPPRPACDDELGYDCAARAARGECHASRNATAARCMRSCGLCGFSALLRQAASCEDSHPTCAHWAASGECTANPGFMEGTCAASCAVCEAKRRACDRAEGGAAVAAGGVGETMRRLLRDFPSYAPRALSQPTDAQPDAPWVVTLDRFLNDSEADAFIHTCSDHFERSLAGDALSPVRTSFQCWCSQNACDGHPITEAVARRISDLVRAPVRYFEPFQVLRYEEGQFYRTHHDQNSGLFTPQGPRVYTFFMYLSTPEAGGGTRFNDLGITVPAIKGNAVIWPSVMDRNPDVDEPRTRHESVPVESGVKYASNIWVHNYDYRTPSGKNCALTHKNTH</sequence>
<dbReference type="GO" id="GO:0031418">
    <property type="term" value="F:L-ascorbic acid binding"/>
    <property type="evidence" value="ECO:0007669"/>
    <property type="project" value="InterPro"/>
</dbReference>
<feature type="domain" description="ShKT" evidence="13">
    <location>
        <begin position="133"/>
        <end position="167"/>
    </location>
</feature>
<feature type="domain" description="Fe2OG dioxygenase" evidence="12">
    <location>
        <begin position="291"/>
        <end position="395"/>
    </location>
</feature>
<evidence type="ECO:0000313" key="14">
    <source>
        <dbReference type="EMBL" id="KAL1496804.1"/>
    </source>
</evidence>
<evidence type="ECO:0000256" key="7">
    <source>
        <dbReference type="ARBA" id="ARBA00022989"/>
    </source>
</evidence>
<dbReference type="InterPro" id="IPR005123">
    <property type="entry name" value="Oxoglu/Fe-dep_dioxygenase_dom"/>
</dbReference>
<feature type="chain" id="PRO_5044334136" description="Fe2OG dioxygenase domain-containing protein" evidence="11">
    <location>
        <begin position="17"/>
        <end position="414"/>
    </location>
</feature>
<dbReference type="InterPro" id="IPR006620">
    <property type="entry name" value="Pro_4_hyd_alph"/>
</dbReference>
<name>A0AB34IGN6_PRYPA</name>
<evidence type="ECO:0000313" key="15">
    <source>
        <dbReference type="Proteomes" id="UP001515480"/>
    </source>
</evidence>
<dbReference type="SMART" id="SM00702">
    <property type="entry name" value="P4Hc"/>
    <property type="match status" value="1"/>
</dbReference>
<keyword evidence="8" id="KW-0560">Oxidoreductase</keyword>
<dbReference type="Proteomes" id="UP001515480">
    <property type="component" value="Unassembled WGS sequence"/>
</dbReference>
<evidence type="ECO:0000256" key="5">
    <source>
        <dbReference type="ARBA" id="ARBA00022723"/>
    </source>
</evidence>
<dbReference type="GO" id="GO:0016020">
    <property type="term" value="C:membrane"/>
    <property type="evidence" value="ECO:0007669"/>
    <property type="project" value="UniProtKB-SubCell"/>
</dbReference>
<feature type="signal peptide" evidence="11">
    <location>
        <begin position="1"/>
        <end position="16"/>
    </location>
</feature>
<dbReference type="GO" id="GO:0004656">
    <property type="term" value="F:procollagen-proline 4-dioxygenase activity"/>
    <property type="evidence" value="ECO:0007669"/>
    <property type="project" value="TreeGrafter"/>
</dbReference>
<dbReference type="InterPro" id="IPR003582">
    <property type="entry name" value="ShKT_dom"/>
</dbReference>
<organism evidence="14 15">
    <name type="scientific">Prymnesium parvum</name>
    <name type="common">Toxic golden alga</name>
    <dbReference type="NCBI Taxonomy" id="97485"/>
    <lineage>
        <taxon>Eukaryota</taxon>
        <taxon>Haptista</taxon>
        <taxon>Haptophyta</taxon>
        <taxon>Prymnesiophyceae</taxon>
        <taxon>Prymnesiales</taxon>
        <taxon>Prymnesiaceae</taxon>
        <taxon>Prymnesium</taxon>
    </lineage>
</organism>